<dbReference type="GeneID" id="108829522"/>
<evidence type="ECO:0000313" key="4">
    <source>
        <dbReference type="Proteomes" id="UP000504610"/>
    </source>
</evidence>
<evidence type="ECO:0000256" key="2">
    <source>
        <dbReference type="SAM" id="MobiDB-lite"/>
    </source>
</evidence>
<sequence length="508" mass="56583">MNLRPKNVPPVEWRKFVKLKTSQEFKVLSDSYKERRRKQIPHTCSRKGMVRLAEEMKNSSEDPSEVSRLKVWVKSRTRKDGTSINTNAAEKIQKAAEIAIGAKQTGKNEDEDTLIQVLGPDNPGRMRAMGRNVSKTKLACFNVNHKSISEMQEKQLHLQKKVNELQSELAKVKNQREDNEVGENSAARSVNKISQKRCLLIDWADEEGNVGEGRILSSDPNDIVNDSRLGPSDLKVLVETATEPEAFLWRPASNMCTIKEAVGHIIAWPKNKCVELGLGLDPEDIAPLGSRATSLNKCKLLDLSDDDGVVGEGRWQTKEAKALVNGLPLGPKAVKVFLDVVHEQGTYLWRPTMDLAYLEDCVHSFISWPVRKVVFDNPPEATSQQSPTPKTVSSVGRETCIKNTSVGSKSVATTSTPTEESPPSDQNQKCKLMDLGERKQVVAEGRVHSTDPSQMVHFVRLGPKAARVWVDAVIVDDAEVWRKTDEIECLKDAHGSSIAWPLEKLVIF</sequence>
<dbReference type="AlphaFoldDB" id="A0A9W3BV96"/>
<dbReference type="InterPro" id="IPR058352">
    <property type="entry name" value="DUF8039"/>
</dbReference>
<evidence type="ECO:0000313" key="5">
    <source>
        <dbReference type="RefSeq" id="XP_056843204.1"/>
    </source>
</evidence>
<accession>A0A9W3BV96</accession>
<dbReference type="Proteomes" id="UP000504610">
    <property type="component" value="Chromosome 6"/>
</dbReference>
<name>A0A9W3BV96_RAPSA</name>
<dbReference type="Pfam" id="PF03004">
    <property type="entry name" value="Transposase_24"/>
    <property type="match status" value="1"/>
</dbReference>
<feature type="coiled-coil region" evidence="1">
    <location>
        <begin position="148"/>
        <end position="182"/>
    </location>
</feature>
<evidence type="ECO:0000256" key="1">
    <source>
        <dbReference type="SAM" id="Coils"/>
    </source>
</evidence>
<dbReference type="RefSeq" id="XP_056843204.1">
    <property type="nucleotide sequence ID" value="XM_056987224.1"/>
</dbReference>
<feature type="domain" description="DUF8039" evidence="3">
    <location>
        <begin position="292"/>
        <end position="375"/>
    </location>
</feature>
<feature type="domain" description="DUF8039" evidence="3">
    <location>
        <begin position="426"/>
        <end position="505"/>
    </location>
</feature>
<protein>
    <submittedName>
        <fullName evidence="5">Uncharacterized protein LOC108829522 isoform X2</fullName>
    </submittedName>
</protein>
<gene>
    <name evidence="5" type="primary">LOC108829522</name>
</gene>
<keyword evidence="4" id="KW-1185">Reference proteome</keyword>
<dbReference type="PANTHER" id="PTHR33018:SF31">
    <property type="entry name" value="TRANSPOSASE, PTTA_EN_SPM, PLANT"/>
    <property type="match status" value="1"/>
</dbReference>
<feature type="compositionally biased region" description="Low complexity" evidence="2">
    <location>
        <begin position="413"/>
        <end position="424"/>
    </location>
</feature>
<organism evidence="4 5">
    <name type="scientific">Raphanus sativus</name>
    <name type="common">Radish</name>
    <name type="synonym">Raphanus raphanistrum var. sativus</name>
    <dbReference type="NCBI Taxonomy" id="3726"/>
    <lineage>
        <taxon>Eukaryota</taxon>
        <taxon>Viridiplantae</taxon>
        <taxon>Streptophyta</taxon>
        <taxon>Embryophyta</taxon>
        <taxon>Tracheophyta</taxon>
        <taxon>Spermatophyta</taxon>
        <taxon>Magnoliopsida</taxon>
        <taxon>eudicotyledons</taxon>
        <taxon>Gunneridae</taxon>
        <taxon>Pentapetalae</taxon>
        <taxon>rosids</taxon>
        <taxon>malvids</taxon>
        <taxon>Brassicales</taxon>
        <taxon>Brassicaceae</taxon>
        <taxon>Brassiceae</taxon>
        <taxon>Raphanus</taxon>
    </lineage>
</organism>
<dbReference type="PANTHER" id="PTHR33018">
    <property type="entry name" value="OS10G0338966 PROTEIN-RELATED"/>
    <property type="match status" value="1"/>
</dbReference>
<evidence type="ECO:0000259" key="3">
    <source>
        <dbReference type="Pfam" id="PF26133"/>
    </source>
</evidence>
<proteinExistence type="predicted"/>
<reference evidence="4" key="1">
    <citation type="journal article" date="2019" name="Database">
        <title>The radish genome database (RadishGD): an integrated information resource for radish genomics.</title>
        <authorList>
            <person name="Yu H.J."/>
            <person name="Baek S."/>
            <person name="Lee Y.J."/>
            <person name="Cho A."/>
            <person name="Mun J.H."/>
        </authorList>
    </citation>
    <scope>NUCLEOTIDE SEQUENCE [LARGE SCALE GENOMIC DNA]</scope>
    <source>
        <strain evidence="4">cv. WK10039</strain>
    </source>
</reference>
<reference evidence="5" key="2">
    <citation type="submission" date="2025-08" db="UniProtKB">
        <authorList>
            <consortium name="RefSeq"/>
        </authorList>
    </citation>
    <scope>IDENTIFICATION</scope>
    <source>
        <tissue evidence="5">Leaf</tissue>
    </source>
</reference>
<keyword evidence="1" id="KW-0175">Coiled coil</keyword>
<dbReference type="Pfam" id="PF26133">
    <property type="entry name" value="DUF8039"/>
    <property type="match status" value="2"/>
</dbReference>
<dbReference type="InterPro" id="IPR004252">
    <property type="entry name" value="Probable_transposase_24"/>
</dbReference>
<feature type="region of interest" description="Disordered" evidence="2">
    <location>
        <begin position="405"/>
        <end position="429"/>
    </location>
</feature>